<comment type="caution">
    <text evidence="1">The sequence shown here is derived from an EMBL/GenBank/DDBJ whole genome shotgun (WGS) entry which is preliminary data.</text>
</comment>
<reference evidence="1" key="1">
    <citation type="journal article" date="2020" name="New Phytol.">
        <title>Comparative genomics reveals dynamic genome evolution in host specialist ectomycorrhizal fungi.</title>
        <authorList>
            <person name="Lofgren L.A."/>
            <person name="Nguyen N.H."/>
            <person name="Vilgalys R."/>
            <person name="Ruytinx J."/>
            <person name="Liao H.L."/>
            <person name="Branco S."/>
            <person name="Kuo A."/>
            <person name="LaButti K."/>
            <person name="Lipzen A."/>
            <person name="Andreopoulos W."/>
            <person name="Pangilinan J."/>
            <person name="Riley R."/>
            <person name="Hundley H."/>
            <person name="Na H."/>
            <person name="Barry K."/>
            <person name="Grigoriev I.V."/>
            <person name="Stajich J.E."/>
            <person name="Kennedy P.G."/>
        </authorList>
    </citation>
    <scope>NUCLEOTIDE SEQUENCE</scope>
    <source>
        <strain evidence="1">FC423</strain>
    </source>
</reference>
<dbReference type="AlphaFoldDB" id="A0A9P7JS76"/>
<dbReference type="Proteomes" id="UP000823399">
    <property type="component" value="Unassembled WGS sequence"/>
</dbReference>
<dbReference type="RefSeq" id="XP_041291203.1">
    <property type="nucleotide sequence ID" value="XM_041440549.1"/>
</dbReference>
<dbReference type="GeneID" id="64702808"/>
<keyword evidence="2" id="KW-1185">Reference proteome</keyword>
<name>A0A9P7JS76_9AGAM</name>
<protein>
    <submittedName>
        <fullName evidence="1">Uncharacterized protein</fullName>
    </submittedName>
</protein>
<evidence type="ECO:0000313" key="2">
    <source>
        <dbReference type="Proteomes" id="UP000823399"/>
    </source>
</evidence>
<proteinExistence type="predicted"/>
<accession>A0A9P7JS76</accession>
<organism evidence="1 2">
    <name type="scientific">Suillus discolor</name>
    <dbReference type="NCBI Taxonomy" id="1912936"/>
    <lineage>
        <taxon>Eukaryota</taxon>
        <taxon>Fungi</taxon>
        <taxon>Dikarya</taxon>
        <taxon>Basidiomycota</taxon>
        <taxon>Agaricomycotina</taxon>
        <taxon>Agaricomycetes</taxon>
        <taxon>Agaricomycetidae</taxon>
        <taxon>Boletales</taxon>
        <taxon>Suillineae</taxon>
        <taxon>Suillaceae</taxon>
        <taxon>Suillus</taxon>
    </lineage>
</organism>
<evidence type="ECO:0000313" key="1">
    <source>
        <dbReference type="EMBL" id="KAG2105449.1"/>
    </source>
</evidence>
<dbReference type="OrthoDB" id="2661094at2759"/>
<dbReference type="EMBL" id="JABBWM010000038">
    <property type="protein sequence ID" value="KAG2105449.1"/>
    <property type="molecule type" value="Genomic_DNA"/>
</dbReference>
<sequence length="147" mass="16071">MSSSTMSTVYFFIVTGQGSTLSTLHPEFAEAGGVVLAYDNSETYWINDILFGDLFSASNTVVKVDWCIGDSLSAAQPAIALSGIDSYGSDHGISKVSLPFVSSKLYDLMVISKTKNTMRTDPLHDYTAPQNFKRDYPAAAHVVWMIR</sequence>
<gene>
    <name evidence="1" type="ORF">F5147DRAFT_761896</name>
</gene>